<evidence type="ECO:0000313" key="1">
    <source>
        <dbReference type="EMBL" id="GGD76559.1"/>
    </source>
</evidence>
<reference evidence="2" key="1">
    <citation type="journal article" date="2019" name="Int. J. Syst. Evol. Microbiol.">
        <title>The Global Catalogue of Microorganisms (GCM) 10K type strain sequencing project: providing services to taxonomists for standard genome sequencing and annotation.</title>
        <authorList>
            <consortium name="The Broad Institute Genomics Platform"/>
            <consortium name="The Broad Institute Genome Sequencing Center for Infectious Disease"/>
            <person name="Wu L."/>
            <person name="Ma J."/>
        </authorList>
    </citation>
    <scope>NUCLEOTIDE SEQUENCE [LARGE SCALE GENOMIC DNA]</scope>
    <source>
        <strain evidence="2">CCM 7640</strain>
    </source>
</reference>
<sequence length="67" mass="7294">MEYDEFDGPEGVPVRLPTSNGYRTCVECGEDCYPDPSISVGVQGVRIAFVCAQHGVQSIVDPFEGNR</sequence>
<accession>A0ABQ1RNX8</accession>
<evidence type="ECO:0000313" key="2">
    <source>
        <dbReference type="Proteomes" id="UP000629365"/>
    </source>
</evidence>
<dbReference type="Proteomes" id="UP000629365">
    <property type="component" value="Unassembled WGS sequence"/>
</dbReference>
<dbReference type="EMBL" id="BMCM01000003">
    <property type="protein sequence ID" value="GGD76559.1"/>
    <property type="molecule type" value="Genomic_DNA"/>
</dbReference>
<organism evidence="1 2">
    <name type="scientific">Microbacterium murale</name>
    <dbReference type="NCBI Taxonomy" id="1081040"/>
    <lineage>
        <taxon>Bacteria</taxon>
        <taxon>Bacillati</taxon>
        <taxon>Actinomycetota</taxon>
        <taxon>Actinomycetes</taxon>
        <taxon>Micrococcales</taxon>
        <taxon>Microbacteriaceae</taxon>
        <taxon>Microbacterium</taxon>
    </lineage>
</organism>
<gene>
    <name evidence="1" type="ORF">GCM10007269_19390</name>
</gene>
<keyword evidence="2" id="KW-1185">Reference proteome</keyword>
<protein>
    <submittedName>
        <fullName evidence="1">Uncharacterized protein</fullName>
    </submittedName>
</protein>
<proteinExistence type="predicted"/>
<comment type="caution">
    <text evidence="1">The sequence shown here is derived from an EMBL/GenBank/DDBJ whole genome shotgun (WGS) entry which is preliminary data.</text>
</comment>
<name>A0ABQ1RNX8_9MICO</name>